<protein>
    <submittedName>
        <fullName evidence="1">Uncharacterized protein</fullName>
    </submittedName>
</protein>
<evidence type="ECO:0000313" key="2">
    <source>
        <dbReference type="Proteomes" id="UP000012149"/>
    </source>
</evidence>
<organism evidence="1 2">
    <name type="scientific">Leptospira santarosai str. CBC1416</name>
    <dbReference type="NCBI Taxonomy" id="1193059"/>
    <lineage>
        <taxon>Bacteria</taxon>
        <taxon>Pseudomonadati</taxon>
        <taxon>Spirochaetota</taxon>
        <taxon>Spirochaetia</taxon>
        <taxon>Leptospirales</taxon>
        <taxon>Leptospiraceae</taxon>
        <taxon>Leptospira</taxon>
    </lineage>
</organism>
<accession>M6VZ09</accession>
<dbReference type="Proteomes" id="UP000012149">
    <property type="component" value="Unassembled WGS sequence"/>
</dbReference>
<dbReference type="EMBL" id="AKWE02000086">
    <property type="protein sequence ID" value="EMO58269.1"/>
    <property type="molecule type" value="Genomic_DNA"/>
</dbReference>
<sequence length="51" mass="5668">MSSRIFSGFYQVLNTGLYSNLLIDYLRSNEVSINASTSKKTGPFLTVFSSL</sequence>
<name>M6VZ09_9LEPT</name>
<gene>
    <name evidence="1" type="ORF">LEP1GSC161_1506</name>
</gene>
<evidence type="ECO:0000313" key="1">
    <source>
        <dbReference type="EMBL" id="EMO58269.1"/>
    </source>
</evidence>
<proteinExistence type="predicted"/>
<dbReference type="AlphaFoldDB" id="M6VZ09"/>
<comment type="caution">
    <text evidence="1">The sequence shown here is derived from an EMBL/GenBank/DDBJ whole genome shotgun (WGS) entry which is preliminary data.</text>
</comment>
<reference evidence="1 2" key="1">
    <citation type="submission" date="2013-01" db="EMBL/GenBank/DDBJ databases">
        <authorList>
            <person name="Harkins D.M."/>
            <person name="Durkin A.S."/>
            <person name="Brinkac L.M."/>
            <person name="Haft D.H."/>
            <person name="Selengut J.D."/>
            <person name="Sanka R."/>
            <person name="DePew J."/>
            <person name="Purushe J."/>
            <person name="Matthias M.A."/>
            <person name="Vinetz J.M."/>
            <person name="Sutton G.G."/>
            <person name="Nierman W.C."/>
            <person name="Fouts D.E."/>
        </authorList>
    </citation>
    <scope>NUCLEOTIDE SEQUENCE [LARGE SCALE GENOMIC DNA]</scope>
    <source>
        <strain evidence="1 2">CBC1416</strain>
    </source>
</reference>